<proteinExistence type="predicted"/>
<dbReference type="CDD" id="cd00303">
    <property type="entry name" value="retropepsin_like"/>
    <property type="match status" value="1"/>
</dbReference>
<name>A0A5N6Q0F1_9ASTR</name>
<dbReference type="InterPro" id="IPR021109">
    <property type="entry name" value="Peptidase_aspartic_dom_sf"/>
</dbReference>
<organism evidence="1 2">
    <name type="scientific">Mikania micrantha</name>
    <name type="common">bitter vine</name>
    <dbReference type="NCBI Taxonomy" id="192012"/>
    <lineage>
        <taxon>Eukaryota</taxon>
        <taxon>Viridiplantae</taxon>
        <taxon>Streptophyta</taxon>
        <taxon>Embryophyta</taxon>
        <taxon>Tracheophyta</taxon>
        <taxon>Spermatophyta</taxon>
        <taxon>Magnoliopsida</taxon>
        <taxon>eudicotyledons</taxon>
        <taxon>Gunneridae</taxon>
        <taxon>Pentapetalae</taxon>
        <taxon>asterids</taxon>
        <taxon>campanulids</taxon>
        <taxon>Asterales</taxon>
        <taxon>Asteraceae</taxon>
        <taxon>Asteroideae</taxon>
        <taxon>Heliantheae alliance</taxon>
        <taxon>Eupatorieae</taxon>
        <taxon>Mikania</taxon>
    </lineage>
</organism>
<dbReference type="EMBL" id="SZYD01000001">
    <property type="protein sequence ID" value="KAD7477170.1"/>
    <property type="molecule type" value="Genomic_DNA"/>
</dbReference>
<reference evidence="1 2" key="1">
    <citation type="submission" date="2019-05" db="EMBL/GenBank/DDBJ databases">
        <title>Mikania micrantha, genome provides insights into the molecular mechanism of rapid growth.</title>
        <authorList>
            <person name="Liu B."/>
        </authorList>
    </citation>
    <scope>NUCLEOTIDE SEQUENCE [LARGE SCALE GENOMIC DNA]</scope>
    <source>
        <strain evidence="1">NLD-2019</strain>
        <tissue evidence="1">Leaf</tissue>
    </source>
</reference>
<gene>
    <name evidence="1" type="ORF">E3N88_00306</name>
</gene>
<keyword evidence="2" id="KW-1185">Reference proteome</keyword>
<dbReference type="OrthoDB" id="1938922at2759"/>
<sequence length="249" mass="27354">MTVTAQKQTENHMFDTEKHNRYLRGECFRCGEKYGPGRRCKTGTFKLLEVLGETDTPAAITDADHLDTQEDKADISFNALFGNSATKMMQLPGSIGSTGLRVLIDSGSTYNFISDLLVRNLNLPIQFVTPFGVKLGNGDIIRHNHKLQGITSGPRGHADFQHMVVQEKTLQSQSKAQLSLVYDTGQQALSLLPPFRLEDKSVLWEGSIDTNPVTCLVKLDPTRGPSQLKMEGGDSKIKEVGECSKNIGG</sequence>
<evidence type="ECO:0000313" key="1">
    <source>
        <dbReference type="EMBL" id="KAD7477170.1"/>
    </source>
</evidence>
<dbReference type="AlphaFoldDB" id="A0A5N6Q0F1"/>
<protein>
    <submittedName>
        <fullName evidence="1">Uncharacterized protein</fullName>
    </submittedName>
</protein>
<comment type="caution">
    <text evidence="1">The sequence shown here is derived from an EMBL/GenBank/DDBJ whole genome shotgun (WGS) entry which is preliminary data.</text>
</comment>
<accession>A0A5N6Q0F1</accession>
<dbReference type="Proteomes" id="UP000326396">
    <property type="component" value="Linkage Group LG1"/>
</dbReference>
<dbReference type="Gene3D" id="2.40.70.10">
    <property type="entry name" value="Acid Proteases"/>
    <property type="match status" value="1"/>
</dbReference>
<evidence type="ECO:0000313" key="2">
    <source>
        <dbReference type="Proteomes" id="UP000326396"/>
    </source>
</evidence>